<evidence type="ECO:0000256" key="1">
    <source>
        <dbReference type="ARBA" id="ARBA00004651"/>
    </source>
</evidence>
<accession>A0A1G7EBX2</accession>
<feature type="transmembrane region" description="Helical" evidence="8">
    <location>
        <begin position="116"/>
        <end position="137"/>
    </location>
</feature>
<dbReference type="STRING" id="670482.SAMN04488542_101145"/>
<keyword evidence="6 8" id="KW-1133">Transmembrane helix</keyword>
<feature type="transmembrane region" description="Helical" evidence="8">
    <location>
        <begin position="149"/>
        <end position="171"/>
    </location>
</feature>
<comment type="similarity">
    <text evidence="2">Belongs to the major facilitator superfamily.</text>
</comment>
<sequence>MSASARSSHQQDHYLSRGSAEYKRGSLALFAAGLATFAVLYCVQPLFPVFTKTMNLTPAAASITLSVSTILLAISLPIAGFISDRVGRKSLMSISLVISSICCLLTALAPNYGSLLIIRAFQGIVLAGLPAIAMTYLSEEMEPKSLGFAMGLYISGNTVGGLFGRISVGTITDLSSWRWAIGVLAMISLIASIYFWRHLPASRHFTPKKMQPKEVLSLFAAQFHDKGLVCLFILGGVLMGGFVTMYNYLGYRLSDAPYHLSQTVLGWIFILYLVGTFSSTFMGKLSDRLGRSKVLWINLALMLFGILVTLSSHLILILFGAAVVTFAFFGAHSTASSWVGSRAKLGKAQASSLYLLFYYVGSSLGGTVGGLFWSRAGWTGIVDMISILLLIAMFVSLELTVVLPKKAPHLLK</sequence>
<evidence type="ECO:0000256" key="2">
    <source>
        <dbReference type="ARBA" id="ARBA00008335"/>
    </source>
</evidence>
<dbReference type="GO" id="GO:0022857">
    <property type="term" value="F:transmembrane transporter activity"/>
    <property type="evidence" value="ECO:0007669"/>
    <property type="project" value="InterPro"/>
</dbReference>
<feature type="transmembrane region" description="Helical" evidence="8">
    <location>
        <begin position="294"/>
        <end position="311"/>
    </location>
</feature>
<dbReference type="InterPro" id="IPR020846">
    <property type="entry name" value="MFS_dom"/>
</dbReference>
<evidence type="ECO:0000256" key="7">
    <source>
        <dbReference type="ARBA" id="ARBA00023136"/>
    </source>
</evidence>
<feature type="transmembrane region" description="Helical" evidence="8">
    <location>
        <begin position="91"/>
        <end position="110"/>
    </location>
</feature>
<feature type="transmembrane region" description="Helical" evidence="8">
    <location>
        <begin position="228"/>
        <end position="249"/>
    </location>
</feature>
<dbReference type="CDD" id="cd17324">
    <property type="entry name" value="MFS_NepI_like"/>
    <property type="match status" value="1"/>
</dbReference>
<dbReference type="InterPro" id="IPR011701">
    <property type="entry name" value="MFS"/>
</dbReference>
<feature type="transmembrane region" description="Helical" evidence="8">
    <location>
        <begin position="27"/>
        <end position="47"/>
    </location>
</feature>
<feature type="transmembrane region" description="Helical" evidence="8">
    <location>
        <begin position="353"/>
        <end position="373"/>
    </location>
</feature>
<keyword evidence="3" id="KW-0813">Transport</keyword>
<protein>
    <submittedName>
        <fullName evidence="10">MFS transporter, YNFM family, putative membrane transport protein</fullName>
    </submittedName>
</protein>
<dbReference type="RefSeq" id="WP_091225881.1">
    <property type="nucleotide sequence ID" value="NZ_FNBG01000001.1"/>
</dbReference>
<evidence type="ECO:0000313" key="11">
    <source>
        <dbReference type="Proteomes" id="UP000198972"/>
    </source>
</evidence>
<dbReference type="AlphaFoldDB" id="A0A1G7EBX2"/>
<keyword evidence="4" id="KW-1003">Cell membrane</keyword>
<dbReference type="InterPro" id="IPR005829">
    <property type="entry name" value="Sugar_transporter_CS"/>
</dbReference>
<dbReference type="Pfam" id="PF07690">
    <property type="entry name" value="MFS_1"/>
    <property type="match status" value="2"/>
</dbReference>
<evidence type="ECO:0000256" key="8">
    <source>
        <dbReference type="SAM" id="Phobius"/>
    </source>
</evidence>
<gene>
    <name evidence="10" type="ORF">SAMN04488542_101145</name>
</gene>
<dbReference type="OrthoDB" id="63984at2"/>
<dbReference type="Gene3D" id="1.20.1250.20">
    <property type="entry name" value="MFS general substrate transporter like domains"/>
    <property type="match status" value="1"/>
</dbReference>
<dbReference type="SUPFAM" id="SSF103473">
    <property type="entry name" value="MFS general substrate transporter"/>
    <property type="match status" value="1"/>
</dbReference>
<dbReference type="EMBL" id="FNBG01000001">
    <property type="protein sequence ID" value="SDE61169.1"/>
    <property type="molecule type" value="Genomic_DNA"/>
</dbReference>
<comment type="subcellular location">
    <subcellularLocation>
        <location evidence="1">Cell membrane</location>
        <topology evidence="1">Multi-pass membrane protein</topology>
    </subcellularLocation>
</comment>
<feature type="transmembrane region" description="Helical" evidence="8">
    <location>
        <begin position="59"/>
        <end position="79"/>
    </location>
</feature>
<organism evidence="10 11">
    <name type="scientific">Fontibacillus panacisegetis</name>
    <dbReference type="NCBI Taxonomy" id="670482"/>
    <lineage>
        <taxon>Bacteria</taxon>
        <taxon>Bacillati</taxon>
        <taxon>Bacillota</taxon>
        <taxon>Bacilli</taxon>
        <taxon>Bacillales</taxon>
        <taxon>Paenibacillaceae</taxon>
        <taxon>Fontibacillus</taxon>
    </lineage>
</organism>
<keyword evidence="5 8" id="KW-0812">Transmembrane</keyword>
<keyword evidence="7 8" id="KW-0472">Membrane</keyword>
<evidence type="ECO:0000259" key="9">
    <source>
        <dbReference type="PROSITE" id="PS50850"/>
    </source>
</evidence>
<evidence type="ECO:0000256" key="3">
    <source>
        <dbReference type="ARBA" id="ARBA00022448"/>
    </source>
</evidence>
<dbReference type="InterPro" id="IPR036259">
    <property type="entry name" value="MFS_trans_sf"/>
</dbReference>
<evidence type="ECO:0000256" key="5">
    <source>
        <dbReference type="ARBA" id="ARBA00022692"/>
    </source>
</evidence>
<feature type="transmembrane region" description="Helical" evidence="8">
    <location>
        <begin position="317"/>
        <end position="341"/>
    </location>
</feature>
<dbReference type="GO" id="GO:0005886">
    <property type="term" value="C:plasma membrane"/>
    <property type="evidence" value="ECO:0007669"/>
    <property type="project" value="UniProtKB-SubCell"/>
</dbReference>
<feature type="transmembrane region" description="Helical" evidence="8">
    <location>
        <begin position="264"/>
        <end position="282"/>
    </location>
</feature>
<keyword evidence="11" id="KW-1185">Reference proteome</keyword>
<evidence type="ECO:0000256" key="6">
    <source>
        <dbReference type="ARBA" id="ARBA00022989"/>
    </source>
</evidence>
<dbReference type="PROSITE" id="PS00216">
    <property type="entry name" value="SUGAR_TRANSPORT_1"/>
    <property type="match status" value="1"/>
</dbReference>
<evidence type="ECO:0000313" key="10">
    <source>
        <dbReference type="EMBL" id="SDE61169.1"/>
    </source>
</evidence>
<reference evidence="10 11" key="1">
    <citation type="submission" date="2016-10" db="EMBL/GenBank/DDBJ databases">
        <authorList>
            <person name="de Groot N.N."/>
        </authorList>
    </citation>
    <scope>NUCLEOTIDE SEQUENCE [LARGE SCALE GENOMIC DNA]</scope>
    <source>
        <strain evidence="10 11">DSM 28129</strain>
    </source>
</reference>
<feature type="transmembrane region" description="Helical" evidence="8">
    <location>
        <begin position="385"/>
        <end position="403"/>
    </location>
</feature>
<feature type="transmembrane region" description="Helical" evidence="8">
    <location>
        <begin position="177"/>
        <end position="196"/>
    </location>
</feature>
<feature type="domain" description="Major facilitator superfamily (MFS) profile" evidence="9">
    <location>
        <begin position="21"/>
        <end position="407"/>
    </location>
</feature>
<evidence type="ECO:0000256" key="4">
    <source>
        <dbReference type="ARBA" id="ARBA00022475"/>
    </source>
</evidence>
<proteinExistence type="inferred from homology"/>
<dbReference type="PROSITE" id="PS50850">
    <property type="entry name" value="MFS"/>
    <property type="match status" value="1"/>
</dbReference>
<dbReference type="PANTHER" id="PTHR43271">
    <property type="entry name" value="BLL2771 PROTEIN"/>
    <property type="match status" value="1"/>
</dbReference>
<dbReference type="Proteomes" id="UP000198972">
    <property type="component" value="Unassembled WGS sequence"/>
</dbReference>
<name>A0A1G7EBX2_9BACL</name>
<dbReference type="PANTHER" id="PTHR43271:SF1">
    <property type="entry name" value="INNER MEMBRANE TRANSPORT PROTEIN YNFM"/>
    <property type="match status" value="1"/>
</dbReference>